<dbReference type="OMA" id="GEPCHED"/>
<dbReference type="KEGG" id="gtr:GLOTRDRAFT_5675"/>
<evidence type="ECO:0000313" key="3">
    <source>
        <dbReference type="Proteomes" id="UP000030669"/>
    </source>
</evidence>
<dbReference type="EMBL" id="KB469307">
    <property type="protein sequence ID" value="EPQ52801.1"/>
    <property type="molecule type" value="Genomic_DNA"/>
</dbReference>
<dbReference type="eggNOG" id="ENOG502S52G">
    <property type="taxonomic scope" value="Eukaryota"/>
</dbReference>
<organism evidence="2 3">
    <name type="scientific">Gloeophyllum trabeum (strain ATCC 11539 / FP-39264 / Madison 617)</name>
    <name type="common">Brown rot fungus</name>
    <dbReference type="NCBI Taxonomy" id="670483"/>
    <lineage>
        <taxon>Eukaryota</taxon>
        <taxon>Fungi</taxon>
        <taxon>Dikarya</taxon>
        <taxon>Basidiomycota</taxon>
        <taxon>Agaricomycotina</taxon>
        <taxon>Agaricomycetes</taxon>
        <taxon>Gloeophyllales</taxon>
        <taxon>Gloeophyllaceae</taxon>
        <taxon>Gloeophyllum</taxon>
    </lineage>
</organism>
<dbReference type="PANTHER" id="PTHR12840:SF1">
    <property type="entry name" value="NADH DEHYDROGENASE [UBIQUINONE] 1 BETA SUBCOMPLEX SUBUNIT 8, MITOCHONDRIAL"/>
    <property type="match status" value="1"/>
</dbReference>
<evidence type="ECO:0008006" key="4">
    <source>
        <dbReference type="Google" id="ProtNLM"/>
    </source>
</evidence>
<keyword evidence="1" id="KW-0472">Membrane</keyword>
<dbReference type="InterPro" id="IPR008699">
    <property type="entry name" value="NDUFB8"/>
</dbReference>
<dbReference type="STRING" id="670483.S7PYS9"/>
<dbReference type="GeneID" id="19307136"/>
<dbReference type="OrthoDB" id="2014058at2759"/>
<dbReference type="Pfam" id="PF05821">
    <property type="entry name" value="NDUF_B8"/>
    <property type="match status" value="1"/>
</dbReference>
<proteinExistence type="predicted"/>
<protein>
    <recommendedName>
        <fullName evidence="4">Ndufb8, NADH dehydrogenase 19kDa subunit</fullName>
    </recommendedName>
</protein>
<dbReference type="AlphaFoldDB" id="S7PYS9"/>
<dbReference type="PANTHER" id="PTHR12840">
    <property type="entry name" value="NADH-UBIQUINONE OXIDOREDUCTASE ASHI SUBUNIT"/>
    <property type="match status" value="1"/>
</dbReference>
<feature type="non-terminal residue" evidence="2">
    <location>
        <position position="149"/>
    </location>
</feature>
<dbReference type="HOGENOM" id="CLU_100674_1_0_1"/>
<accession>S7PYS9</accession>
<dbReference type="RefSeq" id="XP_007868644.1">
    <property type="nucleotide sequence ID" value="XM_007870453.1"/>
</dbReference>
<dbReference type="GO" id="GO:0005739">
    <property type="term" value="C:mitochondrion"/>
    <property type="evidence" value="ECO:0007669"/>
    <property type="project" value="InterPro"/>
</dbReference>
<keyword evidence="3" id="KW-1185">Reference proteome</keyword>
<keyword evidence="1" id="KW-0812">Transmembrane</keyword>
<evidence type="ECO:0000256" key="1">
    <source>
        <dbReference type="SAM" id="Phobius"/>
    </source>
</evidence>
<evidence type="ECO:0000313" key="2">
    <source>
        <dbReference type="EMBL" id="EPQ52801.1"/>
    </source>
</evidence>
<feature type="transmembrane region" description="Helical" evidence="1">
    <location>
        <begin position="109"/>
        <end position="127"/>
    </location>
</feature>
<sequence>MLSNAVLRVARPSGLWRRAPSAPLRAFSNAPARRHPVPATYKHPEMEDPQLNGYPRLPYVSRQYLPPKGWEDPQMRRNFGDTLHEQEEILSMWGPDISVVPPETALRQFSLAVLVFVGIGAICYALVPDSPVLPRQYPFDGLKEELGGL</sequence>
<keyword evidence="1" id="KW-1133">Transmembrane helix</keyword>
<reference evidence="2 3" key="1">
    <citation type="journal article" date="2012" name="Science">
        <title>The Paleozoic origin of enzymatic lignin decomposition reconstructed from 31 fungal genomes.</title>
        <authorList>
            <person name="Floudas D."/>
            <person name="Binder M."/>
            <person name="Riley R."/>
            <person name="Barry K."/>
            <person name="Blanchette R.A."/>
            <person name="Henrissat B."/>
            <person name="Martinez A.T."/>
            <person name="Otillar R."/>
            <person name="Spatafora J.W."/>
            <person name="Yadav J.S."/>
            <person name="Aerts A."/>
            <person name="Benoit I."/>
            <person name="Boyd A."/>
            <person name="Carlson A."/>
            <person name="Copeland A."/>
            <person name="Coutinho P.M."/>
            <person name="de Vries R.P."/>
            <person name="Ferreira P."/>
            <person name="Findley K."/>
            <person name="Foster B."/>
            <person name="Gaskell J."/>
            <person name="Glotzer D."/>
            <person name="Gorecki P."/>
            <person name="Heitman J."/>
            <person name="Hesse C."/>
            <person name="Hori C."/>
            <person name="Igarashi K."/>
            <person name="Jurgens J.A."/>
            <person name="Kallen N."/>
            <person name="Kersten P."/>
            <person name="Kohler A."/>
            <person name="Kuees U."/>
            <person name="Kumar T.K.A."/>
            <person name="Kuo A."/>
            <person name="LaButti K."/>
            <person name="Larrondo L.F."/>
            <person name="Lindquist E."/>
            <person name="Ling A."/>
            <person name="Lombard V."/>
            <person name="Lucas S."/>
            <person name="Lundell T."/>
            <person name="Martin R."/>
            <person name="McLaughlin D.J."/>
            <person name="Morgenstern I."/>
            <person name="Morin E."/>
            <person name="Murat C."/>
            <person name="Nagy L.G."/>
            <person name="Nolan M."/>
            <person name="Ohm R.A."/>
            <person name="Patyshakuliyeva A."/>
            <person name="Rokas A."/>
            <person name="Ruiz-Duenas F.J."/>
            <person name="Sabat G."/>
            <person name="Salamov A."/>
            <person name="Samejima M."/>
            <person name="Schmutz J."/>
            <person name="Slot J.C."/>
            <person name="St John F."/>
            <person name="Stenlid J."/>
            <person name="Sun H."/>
            <person name="Sun S."/>
            <person name="Syed K."/>
            <person name="Tsang A."/>
            <person name="Wiebenga A."/>
            <person name="Young D."/>
            <person name="Pisabarro A."/>
            <person name="Eastwood D.C."/>
            <person name="Martin F."/>
            <person name="Cullen D."/>
            <person name="Grigoriev I.V."/>
            <person name="Hibbett D.S."/>
        </authorList>
    </citation>
    <scope>NUCLEOTIDE SEQUENCE [LARGE SCALE GENOMIC DNA]</scope>
    <source>
        <strain evidence="2 3">ATCC 11539</strain>
    </source>
</reference>
<dbReference type="Proteomes" id="UP000030669">
    <property type="component" value="Unassembled WGS sequence"/>
</dbReference>
<name>S7PYS9_GLOTA</name>
<gene>
    <name evidence="2" type="ORF">GLOTRDRAFT_5675</name>
</gene>